<protein>
    <submittedName>
        <fullName evidence="2">Uncharacterized protein</fullName>
    </submittedName>
</protein>
<evidence type="ECO:0000313" key="3">
    <source>
        <dbReference type="Proteomes" id="UP000692954"/>
    </source>
</evidence>
<evidence type="ECO:0000313" key="2">
    <source>
        <dbReference type="EMBL" id="CAD8123955.1"/>
    </source>
</evidence>
<proteinExistence type="predicted"/>
<name>A0A8S1RBA9_9CILI</name>
<sequence>MKGKLVQSLINLIPNQHQETLIKCVFIIGFDKLIKKGFLINGKPKIQEIIDYSNKIQATGRLGFSQIPCDVRQELDHLKDEINKLTQQIQYNNSIIQKQTQRSHDRLQIQSVSPQYDDRKRSASVGYKQQQLLIQKKTKEITPKITETIPQTINQINITISKHHLDDTEIKSIMRDNLIKEKPPKPQKMNQDQLFKKNNQIEYQHIDTDEHNTYEDSENALLKEHHIPQVLQYSNLQNSQLSQYQQQLQQQQQNTFQQQTFYQQQPIQIQQLQQSQVSQQSNTRQSDHQSHNTNQTFAQPQSSQKYLIQPQKSPNNKSRSPNKSSPKFKYQQKQNYKKNLETVQEESFTLVKHQSSHSASSKGRGSFRQQKTQQNNNQAVSKIKALLDQDKKIYKQNQIDVTSERRSFINSSNKMKNISDDYQEENSQVKNQELNDSINKRTFQNNSFYKQQQNNQISPLQDSEQKSQSLNPLNQFQGSVSMTNSNGVSNFIVSPQIQDNRLIYSKYKQQMVNQYSPKLKYQLRPQSMGKQQESDFKRSNDFNRSSVSSTFSMFNPNEELKTFFQNDFLERKRYIPQGYNDMTKQSSLNSSQDHQSKYISASQIEEQQNQSKNIYSPQQYQNIDKSNVFNNNRLSVTRILNNSQI</sequence>
<evidence type="ECO:0000256" key="1">
    <source>
        <dbReference type="SAM" id="MobiDB-lite"/>
    </source>
</evidence>
<gene>
    <name evidence="2" type="ORF">PSON_ATCC_30995.1.T1480052</name>
</gene>
<organism evidence="2 3">
    <name type="scientific">Paramecium sonneborni</name>
    <dbReference type="NCBI Taxonomy" id="65129"/>
    <lineage>
        <taxon>Eukaryota</taxon>
        <taxon>Sar</taxon>
        <taxon>Alveolata</taxon>
        <taxon>Ciliophora</taxon>
        <taxon>Intramacronucleata</taxon>
        <taxon>Oligohymenophorea</taxon>
        <taxon>Peniculida</taxon>
        <taxon>Parameciidae</taxon>
        <taxon>Paramecium</taxon>
    </lineage>
</organism>
<comment type="caution">
    <text evidence="2">The sequence shown here is derived from an EMBL/GenBank/DDBJ whole genome shotgun (WGS) entry which is preliminary data.</text>
</comment>
<keyword evidence="3" id="KW-1185">Reference proteome</keyword>
<accession>A0A8S1RBA9</accession>
<feature type="compositionally biased region" description="Polar residues" evidence="1">
    <location>
        <begin position="291"/>
        <end position="306"/>
    </location>
</feature>
<feature type="region of interest" description="Disordered" evidence="1">
    <location>
        <begin position="348"/>
        <end position="379"/>
    </location>
</feature>
<feature type="compositionally biased region" description="Polar residues" evidence="1">
    <location>
        <begin position="367"/>
        <end position="379"/>
    </location>
</feature>
<feature type="region of interest" description="Disordered" evidence="1">
    <location>
        <begin position="273"/>
        <end position="332"/>
    </location>
</feature>
<feature type="compositionally biased region" description="Low complexity" evidence="1">
    <location>
        <begin position="312"/>
        <end position="332"/>
    </location>
</feature>
<feature type="compositionally biased region" description="Low complexity" evidence="1">
    <location>
        <begin position="352"/>
        <end position="366"/>
    </location>
</feature>
<dbReference type="EMBL" id="CAJJDN010000148">
    <property type="protein sequence ID" value="CAD8123955.1"/>
    <property type="molecule type" value="Genomic_DNA"/>
</dbReference>
<dbReference type="Proteomes" id="UP000692954">
    <property type="component" value="Unassembled WGS sequence"/>
</dbReference>
<dbReference type="AlphaFoldDB" id="A0A8S1RBA9"/>
<dbReference type="OrthoDB" id="308162at2759"/>
<reference evidence="2" key="1">
    <citation type="submission" date="2021-01" db="EMBL/GenBank/DDBJ databases">
        <authorList>
            <consortium name="Genoscope - CEA"/>
            <person name="William W."/>
        </authorList>
    </citation>
    <scope>NUCLEOTIDE SEQUENCE</scope>
</reference>